<reference evidence="2" key="1">
    <citation type="journal article" date="2019" name="Int. J. Syst. Evol. Microbiol.">
        <title>The Global Catalogue of Microorganisms (GCM) 10K type strain sequencing project: providing services to taxonomists for standard genome sequencing and annotation.</title>
        <authorList>
            <consortium name="The Broad Institute Genomics Platform"/>
            <consortium name="The Broad Institute Genome Sequencing Center for Infectious Disease"/>
            <person name="Wu L."/>
            <person name="Ma J."/>
        </authorList>
    </citation>
    <scope>NUCLEOTIDE SEQUENCE [LARGE SCALE GENOMIC DNA]</scope>
    <source>
        <strain evidence="2">CCM 7756</strain>
    </source>
</reference>
<dbReference type="Proteomes" id="UP001595637">
    <property type="component" value="Unassembled WGS sequence"/>
</dbReference>
<organism evidence="1 2">
    <name type="scientific">Salinicoccus sesuvii</name>
    <dbReference type="NCBI Taxonomy" id="868281"/>
    <lineage>
        <taxon>Bacteria</taxon>
        <taxon>Bacillati</taxon>
        <taxon>Bacillota</taxon>
        <taxon>Bacilli</taxon>
        <taxon>Bacillales</taxon>
        <taxon>Staphylococcaceae</taxon>
        <taxon>Salinicoccus</taxon>
    </lineage>
</organism>
<keyword evidence="2" id="KW-1185">Reference proteome</keyword>
<comment type="caution">
    <text evidence="1">The sequence shown here is derived from an EMBL/GenBank/DDBJ whole genome shotgun (WGS) entry which is preliminary data.</text>
</comment>
<sequence>MPEELRYQATGYFVEEYESIDKLLCERGWTLEECLAKINDSKHNIIPDLPVIVYENPDLSIFKLGYLEEGLTPINVLDALKGSV</sequence>
<dbReference type="EMBL" id="JBHRVQ010000001">
    <property type="protein sequence ID" value="MFC3388088.1"/>
    <property type="molecule type" value="Genomic_DNA"/>
</dbReference>
<gene>
    <name evidence="1" type="ORF">ACFOEO_05815</name>
</gene>
<accession>A0ABV7N5G3</accession>
<proteinExistence type="predicted"/>
<evidence type="ECO:0000313" key="2">
    <source>
        <dbReference type="Proteomes" id="UP001595637"/>
    </source>
</evidence>
<evidence type="ECO:0000313" key="1">
    <source>
        <dbReference type="EMBL" id="MFC3388088.1"/>
    </source>
</evidence>
<name>A0ABV7N5G3_9STAP</name>
<protein>
    <submittedName>
        <fullName evidence="1">Uncharacterized protein</fullName>
    </submittedName>
</protein>
<dbReference type="RefSeq" id="WP_380653019.1">
    <property type="nucleotide sequence ID" value="NZ_JBHRVQ010000001.1"/>
</dbReference>